<reference evidence="1 2" key="1">
    <citation type="submission" date="2021-03" db="EMBL/GenBank/DDBJ databases">
        <title>novel species isolated from a fishpond in China.</title>
        <authorList>
            <person name="Lu H."/>
            <person name="Cai Z."/>
        </authorList>
    </citation>
    <scope>NUCLEOTIDE SEQUENCE [LARGE SCALE GENOMIC DNA]</scope>
    <source>
        <strain evidence="1 2">JCM 31546</strain>
    </source>
</reference>
<name>A0ABS3BY61_9BACT</name>
<keyword evidence="2" id="KW-1185">Reference proteome</keyword>
<proteinExistence type="predicted"/>
<dbReference type="EMBL" id="JAFKCW010000005">
    <property type="protein sequence ID" value="MBN7803265.1"/>
    <property type="molecule type" value="Genomic_DNA"/>
</dbReference>
<evidence type="ECO:0000313" key="2">
    <source>
        <dbReference type="Proteomes" id="UP000664698"/>
    </source>
</evidence>
<comment type="caution">
    <text evidence="1">The sequence shown here is derived from an EMBL/GenBank/DDBJ whole genome shotgun (WGS) entry which is preliminary data.</text>
</comment>
<gene>
    <name evidence="1" type="ORF">J0A67_20485</name>
</gene>
<protein>
    <submittedName>
        <fullName evidence="1">Uncharacterized protein</fullName>
    </submittedName>
</protein>
<dbReference type="Proteomes" id="UP000664698">
    <property type="component" value="Unassembled WGS sequence"/>
</dbReference>
<sequence length="331" mass="38229">MLIRQFLLVGLLFVFFSAEGQDYLDYHRSVRAIEASLLQEEWEEALALTLRLERDFEFLFKKDLKIALQLAYRVGDSVSFRRFSGKAFERGWDWKKAKKELRDNSDFELGLGDSLKSISKRTRRIPVPYPEIREQVKRLFIQDQWQALGGLFTFSAERQDRYAEKKFAPKAKKRVEEIRSIMDQVGYPGEMLIGNSVWASTILSHYNSISERFAKADTLYPALKDSLRRDLGLGKISPFEFTLIDNWYQSIVSGRQVESYGILEREVSDEALPMVDTNRLAVGLPTVADYNRLLDLQEKNGIRLFFGEAWGSNSPIEIKNKIPPSSRQAGF</sequence>
<dbReference type="RefSeq" id="WP_206571257.1">
    <property type="nucleotide sequence ID" value="NZ_JAFKCW010000005.1"/>
</dbReference>
<evidence type="ECO:0000313" key="1">
    <source>
        <dbReference type="EMBL" id="MBN7803265.1"/>
    </source>
</evidence>
<organism evidence="1 2">
    <name type="scientific">Algoriphagus aestuariicola</name>
    <dbReference type="NCBI Taxonomy" id="1852016"/>
    <lineage>
        <taxon>Bacteria</taxon>
        <taxon>Pseudomonadati</taxon>
        <taxon>Bacteroidota</taxon>
        <taxon>Cytophagia</taxon>
        <taxon>Cytophagales</taxon>
        <taxon>Cyclobacteriaceae</taxon>
        <taxon>Algoriphagus</taxon>
    </lineage>
</organism>
<accession>A0ABS3BY61</accession>